<keyword evidence="2" id="KW-0808">Transferase</keyword>
<evidence type="ECO:0000313" key="2">
    <source>
        <dbReference type="EMBL" id="MCM1984764.1"/>
    </source>
</evidence>
<dbReference type="InterPro" id="IPR003356">
    <property type="entry name" value="DNA_methylase_A-5"/>
</dbReference>
<feature type="domain" description="DNA methylase adenine-specific" evidence="1">
    <location>
        <begin position="544"/>
        <end position="642"/>
    </location>
</feature>
<dbReference type="PANTHER" id="PTHR42998">
    <property type="entry name" value="TYPE I RESTRICTION ENZYME HINDVIIP M PROTEIN-RELATED"/>
    <property type="match status" value="1"/>
</dbReference>
<dbReference type="Pfam" id="PF02384">
    <property type="entry name" value="N6_Mtase"/>
    <property type="match status" value="2"/>
</dbReference>
<dbReference type="GO" id="GO:0032259">
    <property type="term" value="P:methylation"/>
    <property type="evidence" value="ECO:0007669"/>
    <property type="project" value="UniProtKB-KW"/>
</dbReference>
<feature type="domain" description="DNA methylase adenine-specific" evidence="1">
    <location>
        <begin position="306"/>
        <end position="489"/>
    </location>
</feature>
<dbReference type="PRINTS" id="PR00507">
    <property type="entry name" value="N12N6MTFRASE"/>
</dbReference>
<reference evidence="2 3" key="1">
    <citation type="journal article" date="2015" name="Genome Announc.">
        <title>Draft Genome Sequence of Filamentous Marine Cyanobacterium Lyngbya confervoides Strain BDU141951.</title>
        <authorList>
            <person name="Chandrababunaidu M.M."/>
            <person name="Sen D."/>
            <person name="Tripathy S."/>
        </authorList>
    </citation>
    <scope>NUCLEOTIDE SEQUENCE [LARGE SCALE GENOMIC DNA]</scope>
    <source>
        <strain evidence="2 3">BDU141951</strain>
    </source>
</reference>
<dbReference type="RefSeq" id="WP_166277014.1">
    <property type="nucleotide sequence ID" value="NZ_JTHE03000104.1"/>
</dbReference>
<dbReference type="Gene3D" id="3.40.50.150">
    <property type="entry name" value="Vaccinia Virus protein VP39"/>
    <property type="match status" value="1"/>
</dbReference>
<dbReference type="PANTHER" id="PTHR42998:SF1">
    <property type="entry name" value="TYPE I RESTRICTION ENZYME HINDI METHYLASE SUBUNIT"/>
    <property type="match status" value="1"/>
</dbReference>
<proteinExistence type="predicted"/>
<name>A0ABD4T8A3_9CYAN</name>
<sequence>MAKTADKIEIPLQESVLEPYLKKLKAQQFDRIEPLEVSEPDQAAAIAWGSHQGIATPRIFVWALGPGQWDKANANEVQAASWDLTPPDTPEDQYPQFGVVIDGEHTSFFDISASSLPEEIDRLPTIQEINEYKRIKADPTYKWSLRMYDRLMRGFDAFHEQVYQNVKDRVSSKNDIILEVAKILYLESFRLNHDPSALEFPYKNQTLQLDQVFTVSYVQEHQDEAVKQIQAAFDHFKSHPDYVVTTDAGDAHAIFDEQTHLLLARPQNYETLLDLIQNLGPVTHNSHRADKPKIVDAKGTLSHIAGDVLGRVFDVFLRGNFESKGGLGVYLTPAPVKQAMLSIAFHDIKTETPELLSARDAQGLPLFRFCDPACGSYGFGVVAMGHLERALMEILGKETAPDARRSDLFQEMCEHSFVGADSAPTMITLARVNMAMLGAPKAKIFYTEDSLVSPQLQPCSFDLICTNPPFGTPKFSKSQVKAKKAYEEAKERILAEFRSDLQERDGKREAYDYEPSVSGRAMGAKPDSKGVWKPVKPTSIDPAVLFIDRCLQLLKPGGRLLIVVPDGVLCNSGDRYVREYIMGKKDETTGQFHGGKAIVKAVISLPSDTFKLSGTGAKTSILYLQKRKARQDDPETFQDEPQGSVFMAVADTLGYVVKNNVEDYSTGVSNDLAAIVGAYVRGE</sequence>
<dbReference type="GO" id="GO:0008168">
    <property type="term" value="F:methyltransferase activity"/>
    <property type="evidence" value="ECO:0007669"/>
    <property type="project" value="UniProtKB-KW"/>
</dbReference>
<keyword evidence="2" id="KW-0489">Methyltransferase</keyword>
<comment type="caution">
    <text evidence="2">The sequence shown here is derived from an EMBL/GenBank/DDBJ whole genome shotgun (WGS) entry which is preliminary data.</text>
</comment>
<dbReference type="SUPFAM" id="SSF53335">
    <property type="entry name" value="S-adenosyl-L-methionine-dependent methyltransferases"/>
    <property type="match status" value="1"/>
</dbReference>
<dbReference type="Proteomes" id="UP000031561">
    <property type="component" value="Unassembled WGS sequence"/>
</dbReference>
<dbReference type="AlphaFoldDB" id="A0ABD4T8A3"/>
<protein>
    <submittedName>
        <fullName evidence="2">SAM-dependent methyltransferase</fullName>
    </submittedName>
</protein>
<organism evidence="2 3">
    <name type="scientific">Lyngbya confervoides BDU141951</name>
    <dbReference type="NCBI Taxonomy" id="1574623"/>
    <lineage>
        <taxon>Bacteria</taxon>
        <taxon>Bacillati</taxon>
        <taxon>Cyanobacteriota</taxon>
        <taxon>Cyanophyceae</taxon>
        <taxon>Oscillatoriophycideae</taxon>
        <taxon>Oscillatoriales</taxon>
        <taxon>Microcoleaceae</taxon>
        <taxon>Lyngbya</taxon>
    </lineage>
</organism>
<accession>A0ABD4T8A3</accession>
<gene>
    <name evidence="2" type="ORF">QQ91_0018235</name>
</gene>
<evidence type="ECO:0000313" key="3">
    <source>
        <dbReference type="Proteomes" id="UP000031561"/>
    </source>
</evidence>
<dbReference type="EMBL" id="JTHE03000104">
    <property type="protein sequence ID" value="MCM1984764.1"/>
    <property type="molecule type" value="Genomic_DNA"/>
</dbReference>
<dbReference type="InterPro" id="IPR052916">
    <property type="entry name" value="Type-I_RE_MTase_Subunit"/>
</dbReference>
<dbReference type="InterPro" id="IPR029063">
    <property type="entry name" value="SAM-dependent_MTases_sf"/>
</dbReference>
<keyword evidence="3" id="KW-1185">Reference proteome</keyword>
<evidence type="ECO:0000259" key="1">
    <source>
        <dbReference type="Pfam" id="PF02384"/>
    </source>
</evidence>